<dbReference type="InterPro" id="IPR036624">
    <property type="entry name" value="Hcp1-lik_sf"/>
</dbReference>
<dbReference type="NCBIfam" id="TIGR03344">
    <property type="entry name" value="VI_effect_Hcp1"/>
    <property type="match status" value="1"/>
</dbReference>
<dbReference type="Proteomes" id="UP000032869">
    <property type="component" value="Unassembled WGS sequence"/>
</dbReference>
<gene>
    <name evidence="2" type="ORF">JV35_11805</name>
    <name evidence="1" type="ORF">KP22_19695</name>
</gene>
<evidence type="ECO:0000313" key="3">
    <source>
        <dbReference type="Proteomes" id="UP000032869"/>
    </source>
</evidence>
<protein>
    <submittedName>
        <fullName evidence="1">Hcp</fullName>
    </submittedName>
</protein>
<name>A0A093RCV5_9GAMM</name>
<dbReference type="EMBL" id="JQHL01000004">
    <property type="protein sequence ID" value="KFX20138.1"/>
    <property type="molecule type" value="Genomic_DNA"/>
</dbReference>
<evidence type="ECO:0000313" key="2">
    <source>
        <dbReference type="EMBL" id="KFX20138.1"/>
    </source>
</evidence>
<dbReference type="Pfam" id="PF05638">
    <property type="entry name" value="T6SS_HCP"/>
    <property type="match status" value="1"/>
</dbReference>
<evidence type="ECO:0000313" key="1">
    <source>
        <dbReference type="EMBL" id="KFX00550.1"/>
    </source>
</evidence>
<sequence>MANSIFMKITGKIQGLISEGCLSIDSVGNKHISGHEDEIFVYATNYDLSRDRHVNHHPFSVTKVVDKSTPLLLTSMANNELMEVELRYYRTSASGTQENYMTITLRDASIVNLSNQNPNSLTHSDMQPFEILSLRYESITCQHNIAGTSGYSILTENMY</sequence>
<proteinExistence type="predicted"/>
<dbReference type="PANTHER" id="PTHR34319">
    <property type="entry name" value="MAJOR EXPORTED PROTEIN"/>
    <property type="match status" value="1"/>
</dbReference>
<evidence type="ECO:0000313" key="4">
    <source>
        <dbReference type="Proteomes" id="UP000032874"/>
    </source>
</evidence>
<dbReference type="SUPFAM" id="SSF141452">
    <property type="entry name" value="Hcp1-like"/>
    <property type="match status" value="1"/>
</dbReference>
<comment type="caution">
    <text evidence="1">The sequence shown here is derived from an EMBL/GenBank/DDBJ whole genome shotgun (WGS) entry which is preliminary data.</text>
</comment>
<dbReference type="Gene3D" id="2.30.110.20">
    <property type="entry name" value="Hcp1-like"/>
    <property type="match status" value="1"/>
</dbReference>
<dbReference type="PANTHER" id="PTHR34319:SF7">
    <property type="entry name" value="HNH ENDONUCLEASE DOMAIN-CONTAINING PROTEIN"/>
    <property type="match status" value="1"/>
</dbReference>
<dbReference type="EMBL" id="JQHM01000018">
    <property type="protein sequence ID" value="KFX00550.1"/>
    <property type="molecule type" value="Genomic_DNA"/>
</dbReference>
<accession>A0A093RCV5</accession>
<dbReference type="OrthoDB" id="5674026at2"/>
<keyword evidence="3" id="KW-1185">Reference proteome</keyword>
<dbReference type="RefSeq" id="WP_039304490.1">
    <property type="nucleotide sequence ID" value="NZ_JQHL01000004.1"/>
</dbReference>
<dbReference type="Proteomes" id="UP000032874">
    <property type="component" value="Unassembled WGS sequence"/>
</dbReference>
<dbReference type="InterPro" id="IPR008514">
    <property type="entry name" value="T6SS_Hcp"/>
</dbReference>
<organism evidence="1 4">
    <name type="scientific">Pectobacterium betavasculorum</name>
    <dbReference type="NCBI Taxonomy" id="55207"/>
    <lineage>
        <taxon>Bacteria</taxon>
        <taxon>Pseudomonadati</taxon>
        <taxon>Pseudomonadota</taxon>
        <taxon>Gammaproteobacteria</taxon>
        <taxon>Enterobacterales</taxon>
        <taxon>Pectobacteriaceae</taxon>
        <taxon>Pectobacterium</taxon>
    </lineage>
</organism>
<dbReference type="InterPro" id="IPR052947">
    <property type="entry name" value="T6SS_Hcp1_domain"/>
</dbReference>
<dbReference type="STRING" id="55207.KP22_19695"/>
<dbReference type="eggNOG" id="COG3157">
    <property type="taxonomic scope" value="Bacteria"/>
</dbReference>
<dbReference type="AlphaFoldDB" id="A0A093RCV5"/>
<reference evidence="3 4" key="1">
    <citation type="submission" date="2014-08" db="EMBL/GenBank/DDBJ databases">
        <title>Genome sequences of NCPPB Pectobacterium isolates.</title>
        <authorList>
            <person name="Glover R.H."/>
            <person name="Sapp M."/>
            <person name="Elphinstone J."/>
        </authorList>
    </citation>
    <scope>NUCLEOTIDE SEQUENCE [LARGE SCALE GENOMIC DNA]</scope>
    <source>
        <strain evidence="2 3">NCPPB 2793</strain>
        <strain evidence="1 4">NCPPB 2795</strain>
    </source>
</reference>